<evidence type="ECO:0000256" key="10">
    <source>
        <dbReference type="ARBA" id="ARBA00022792"/>
    </source>
</evidence>
<dbReference type="PANTHER" id="PTHR19271:SF16">
    <property type="entry name" value="CYTOCHROME B"/>
    <property type="match status" value="1"/>
</dbReference>
<evidence type="ECO:0000256" key="4">
    <source>
        <dbReference type="ARBA" id="ARBA00013531"/>
    </source>
</evidence>
<feature type="transmembrane region" description="Helical" evidence="17">
    <location>
        <begin position="273"/>
        <end position="290"/>
    </location>
</feature>
<dbReference type="PROSITE" id="PS51003">
    <property type="entry name" value="CYTB_CTER"/>
    <property type="match status" value="1"/>
</dbReference>
<comment type="function">
    <text evidence="1 17">Component of the ubiquinol-cytochrome c reductase complex (complex III or cytochrome b-c1 complex) that is part of the mitochondrial respiratory chain. The b-c1 complex mediates electron transfer from ubiquinol to cytochrome c. Contributes to the generation of a proton gradient across the mitochondrial membrane that is then used for ATP synthesis.</text>
</comment>
<dbReference type="GO" id="GO:0016491">
    <property type="term" value="F:oxidoreductase activity"/>
    <property type="evidence" value="ECO:0007669"/>
    <property type="project" value="UniProtKB-UniRule"/>
</dbReference>
<dbReference type="InterPro" id="IPR027387">
    <property type="entry name" value="Cytb/b6-like_sf"/>
</dbReference>
<evidence type="ECO:0000256" key="9">
    <source>
        <dbReference type="ARBA" id="ARBA00022723"/>
    </source>
</evidence>
<gene>
    <name evidence="20" type="primary">cob</name>
</gene>
<name>A0A5C1VAB7_9HEMI</name>
<keyword evidence="14" id="KW-0830">Ubiquinone</keyword>
<dbReference type="EMBL" id="MK847519">
    <property type="protein sequence ID" value="QEN73944.1"/>
    <property type="molecule type" value="Genomic_DNA"/>
</dbReference>
<evidence type="ECO:0000256" key="15">
    <source>
        <dbReference type="ARBA" id="ARBA00023128"/>
    </source>
</evidence>
<proteinExistence type="inferred from homology"/>
<keyword evidence="13 17" id="KW-0408">Iron</keyword>
<dbReference type="InterPro" id="IPR005797">
    <property type="entry name" value="Cyt_b/b6_N"/>
</dbReference>
<dbReference type="SUPFAM" id="SSF81648">
    <property type="entry name" value="a domain/subunit of cytochrome bc1 complex (Ubiquinol-cytochrome c reductase)"/>
    <property type="match status" value="1"/>
</dbReference>
<keyword evidence="16 17" id="KW-0472">Membrane</keyword>
<sequence length="359" mass="42763">MKKSFMIKTPSNIYIWWNIGSSIMLMMTIQILTGIMLSMNYMNKNNPFNSSMNLYLNMNYGWVIRLMHSNMTSIMFIAMFIHMTRGLMYKSFFMMKMWMSGMTMLLLMMMESFVGYSLVWNQMSYWAMMVITNFMSAIPIMGNKMIKIIWGNFNINIILINRFLSIHFIIPMIIFLMSMIHLMILHKSKSNNPMGLMNKMDMIKLNPIFIIKDMTLMMIIMMMLMNINLINPFMFSNSDSFVMMNYFKTPSHIEPEWYFMFFYSILRSINNKLSGLMMLIMSIISFMIIPKMNMNKFQSFNPLYKTMMLMMINSIILMSILSTKPVEYPFKEINIIMILTFFSLIPLMKLMNKLWNKLI</sequence>
<evidence type="ECO:0000256" key="2">
    <source>
        <dbReference type="ARBA" id="ARBA00004448"/>
    </source>
</evidence>
<evidence type="ECO:0000313" key="20">
    <source>
        <dbReference type="EMBL" id="QEN73944.1"/>
    </source>
</evidence>
<feature type="transmembrane region" description="Helical" evidence="17">
    <location>
        <begin position="62"/>
        <end position="81"/>
    </location>
</feature>
<feature type="transmembrane region" description="Helical" evidence="17">
    <location>
        <begin position="12"/>
        <end position="42"/>
    </location>
</feature>
<feature type="transmembrane region" description="Helical" evidence="17">
    <location>
        <begin position="163"/>
        <end position="185"/>
    </location>
</feature>
<evidence type="ECO:0000256" key="3">
    <source>
        <dbReference type="ARBA" id="ARBA00011649"/>
    </source>
</evidence>
<evidence type="ECO:0000256" key="7">
    <source>
        <dbReference type="ARBA" id="ARBA00022660"/>
    </source>
</evidence>
<evidence type="ECO:0000256" key="14">
    <source>
        <dbReference type="ARBA" id="ARBA00023075"/>
    </source>
</evidence>
<evidence type="ECO:0000256" key="6">
    <source>
        <dbReference type="ARBA" id="ARBA00022617"/>
    </source>
</evidence>
<evidence type="ECO:0000259" key="18">
    <source>
        <dbReference type="PROSITE" id="PS51002"/>
    </source>
</evidence>
<keyword evidence="11 17" id="KW-0249">Electron transport</keyword>
<keyword evidence="7 17" id="KW-0679">Respiratory chain</keyword>
<dbReference type="PANTHER" id="PTHR19271">
    <property type="entry name" value="CYTOCHROME B"/>
    <property type="match status" value="1"/>
</dbReference>
<dbReference type="GO" id="GO:0005743">
    <property type="term" value="C:mitochondrial inner membrane"/>
    <property type="evidence" value="ECO:0007669"/>
    <property type="project" value="UniProtKB-SubCell"/>
</dbReference>
<dbReference type="Gene3D" id="1.20.810.10">
    <property type="entry name" value="Cytochrome Bc1 Complex, Chain C"/>
    <property type="match status" value="1"/>
</dbReference>
<feature type="transmembrane region" description="Helical" evidence="17">
    <location>
        <begin position="302"/>
        <end position="321"/>
    </location>
</feature>
<dbReference type="AlphaFoldDB" id="A0A5C1VAB7"/>
<dbReference type="SUPFAM" id="SSF81342">
    <property type="entry name" value="Transmembrane di-heme cytochromes"/>
    <property type="match status" value="1"/>
</dbReference>
<evidence type="ECO:0000256" key="12">
    <source>
        <dbReference type="ARBA" id="ARBA00022989"/>
    </source>
</evidence>
<comment type="subunit">
    <text evidence="3">The main subunits of complex b-c1 are: cytochrome b, cytochrome c1 and the Rieske protein.</text>
</comment>
<dbReference type="PROSITE" id="PS51002">
    <property type="entry name" value="CYTB_NTER"/>
    <property type="match status" value="1"/>
</dbReference>
<evidence type="ECO:0000256" key="5">
    <source>
        <dbReference type="ARBA" id="ARBA00022448"/>
    </source>
</evidence>
<feature type="domain" description="Cytochrome b/b6 C-terminal region profile" evidence="19">
    <location>
        <begin position="195"/>
        <end position="359"/>
    </location>
</feature>
<dbReference type="GO" id="GO:0008121">
    <property type="term" value="F:quinol-cytochrome-c reductase activity"/>
    <property type="evidence" value="ECO:0007669"/>
    <property type="project" value="TreeGrafter"/>
</dbReference>
<accession>A0A5C1VAB7</accession>
<keyword evidence="9 17" id="KW-0479">Metal-binding</keyword>
<comment type="similarity">
    <text evidence="17">Belongs to the cytochrome b family.</text>
</comment>
<organism evidence="20">
    <name type="scientific">Ceroplastes japonicus</name>
    <dbReference type="NCBI Taxonomy" id="1182649"/>
    <lineage>
        <taxon>Eukaryota</taxon>
        <taxon>Metazoa</taxon>
        <taxon>Ecdysozoa</taxon>
        <taxon>Arthropoda</taxon>
        <taxon>Hexapoda</taxon>
        <taxon>Insecta</taxon>
        <taxon>Pterygota</taxon>
        <taxon>Neoptera</taxon>
        <taxon>Paraneoptera</taxon>
        <taxon>Hemiptera</taxon>
        <taxon>Sternorrhyncha</taxon>
        <taxon>Coccoidea</taxon>
        <taxon>Coccidae</taxon>
        <taxon>Ceroplastes</taxon>
    </lineage>
</organism>
<evidence type="ECO:0000256" key="17">
    <source>
        <dbReference type="RuleBase" id="RU362117"/>
    </source>
</evidence>
<dbReference type="Pfam" id="PF00032">
    <property type="entry name" value="Cytochrom_B_C"/>
    <property type="match status" value="1"/>
</dbReference>
<keyword evidence="15 17" id="KW-0496">Mitochondrion</keyword>
<dbReference type="InterPro" id="IPR016174">
    <property type="entry name" value="Di-haem_cyt_TM"/>
</dbReference>
<geneLocation type="mitochondrion" evidence="20"/>
<comment type="subcellular location">
    <subcellularLocation>
        <location evidence="2">Mitochondrion inner membrane</location>
        <topology evidence="2">Multi-pass membrane protein</topology>
    </subcellularLocation>
</comment>
<dbReference type="InterPro" id="IPR036150">
    <property type="entry name" value="Cyt_b/b6_C_sf"/>
</dbReference>
<dbReference type="InterPro" id="IPR005798">
    <property type="entry name" value="Cyt_b/b6_C"/>
</dbReference>
<evidence type="ECO:0000259" key="19">
    <source>
        <dbReference type="PROSITE" id="PS51003"/>
    </source>
</evidence>
<keyword evidence="12 17" id="KW-1133">Transmembrane helix</keyword>
<dbReference type="Pfam" id="PF00033">
    <property type="entry name" value="Cytochrome_B"/>
    <property type="match status" value="1"/>
</dbReference>
<evidence type="ECO:0000256" key="11">
    <source>
        <dbReference type="ARBA" id="ARBA00022982"/>
    </source>
</evidence>
<dbReference type="GO" id="GO:0006122">
    <property type="term" value="P:mitochondrial electron transport, ubiquinol to cytochrome c"/>
    <property type="evidence" value="ECO:0007669"/>
    <property type="project" value="TreeGrafter"/>
</dbReference>
<comment type="cofactor">
    <cofactor evidence="17">
        <name>heme b</name>
        <dbReference type="ChEBI" id="CHEBI:60344"/>
    </cofactor>
    <text evidence="17">Binds 2 heme groups non-covalently.</text>
</comment>
<protein>
    <recommendedName>
        <fullName evidence="4 17">Cytochrome b</fullName>
    </recommendedName>
</protein>
<evidence type="ECO:0000256" key="8">
    <source>
        <dbReference type="ARBA" id="ARBA00022692"/>
    </source>
</evidence>
<evidence type="ECO:0000256" key="1">
    <source>
        <dbReference type="ARBA" id="ARBA00002566"/>
    </source>
</evidence>
<dbReference type="GO" id="GO:0046872">
    <property type="term" value="F:metal ion binding"/>
    <property type="evidence" value="ECO:0007669"/>
    <property type="project" value="UniProtKB-UniRule"/>
</dbReference>
<feature type="transmembrane region" description="Helical" evidence="17">
    <location>
        <begin position="205"/>
        <end position="225"/>
    </location>
</feature>
<keyword evidence="8 17" id="KW-0812">Transmembrane</keyword>
<keyword evidence="6 17" id="KW-0349">Heme</keyword>
<feature type="domain" description="Cytochrome b/b6 N-terminal region profile" evidence="18">
    <location>
        <begin position="1"/>
        <end position="194"/>
    </location>
</feature>
<feature type="transmembrane region" description="Helical" evidence="17">
    <location>
        <begin position="125"/>
        <end position="142"/>
    </location>
</feature>
<reference evidence="20" key="1">
    <citation type="journal article" date="2019" name="Mitochondrial DNA Part B Resour">
        <title>The first mitochondrial genome of scale insects (Hemiptera: Coccoidea).</title>
        <authorList>
            <person name="Deng J."/>
            <person name="Lu C."/>
            <person name="Huang X."/>
        </authorList>
    </citation>
    <scope>NUCLEOTIDE SEQUENCE</scope>
</reference>
<evidence type="ECO:0000256" key="16">
    <source>
        <dbReference type="ARBA" id="ARBA00023136"/>
    </source>
</evidence>
<feature type="transmembrane region" description="Helical" evidence="17">
    <location>
        <begin position="333"/>
        <end position="351"/>
    </location>
</feature>
<keyword evidence="5 17" id="KW-0813">Transport</keyword>
<feature type="transmembrane region" description="Helical" evidence="17">
    <location>
        <begin position="102"/>
        <end position="119"/>
    </location>
</feature>
<keyword evidence="10" id="KW-0999">Mitochondrion inner membrane</keyword>
<evidence type="ECO:0000256" key="13">
    <source>
        <dbReference type="ARBA" id="ARBA00023004"/>
    </source>
</evidence>